<sequence length="118" mass="12242">MAGEKFAVHPEALRGYGTQIARNAGFAGEIAAHVKEFGKDTTGLAGILSDLAEGCVRVADREITLMNDVMSKLDSTAAALTTAATAYETADQNYAEQLDKQRPDGPAGSKLTSGGPTP</sequence>
<dbReference type="EMBL" id="CP015163">
    <property type="protein sequence ID" value="AXB43245.1"/>
    <property type="molecule type" value="Genomic_DNA"/>
</dbReference>
<evidence type="ECO:0000313" key="3">
    <source>
        <dbReference type="Proteomes" id="UP000250434"/>
    </source>
</evidence>
<organism evidence="2 3">
    <name type="scientific">Amycolatopsis albispora</name>
    <dbReference type="NCBI Taxonomy" id="1804986"/>
    <lineage>
        <taxon>Bacteria</taxon>
        <taxon>Bacillati</taxon>
        <taxon>Actinomycetota</taxon>
        <taxon>Actinomycetes</taxon>
        <taxon>Pseudonocardiales</taxon>
        <taxon>Pseudonocardiaceae</taxon>
        <taxon>Amycolatopsis</taxon>
    </lineage>
</organism>
<feature type="region of interest" description="Disordered" evidence="1">
    <location>
        <begin position="93"/>
        <end position="118"/>
    </location>
</feature>
<name>A0A344L5C1_9PSEU</name>
<gene>
    <name evidence="2" type="ORF">A4R43_12360</name>
</gene>
<dbReference type="AlphaFoldDB" id="A0A344L5C1"/>
<dbReference type="GO" id="GO:0009306">
    <property type="term" value="P:protein secretion"/>
    <property type="evidence" value="ECO:0007669"/>
    <property type="project" value="InterPro"/>
</dbReference>
<evidence type="ECO:0000313" key="2">
    <source>
        <dbReference type="EMBL" id="AXB43245.1"/>
    </source>
</evidence>
<protein>
    <recommendedName>
        <fullName evidence="4">ESX-1 secretion-associated protein</fullName>
    </recommendedName>
</protein>
<evidence type="ECO:0000256" key="1">
    <source>
        <dbReference type="SAM" id="MobiDB-lite"/>
    </source>
</evidence>
<dbReference type="OrthoDB" id="3696880at2"/>
<dbReference type="Pfam" id="PF10824">
    <property type="entry name" value="T7SS_ESX_EspC"/>
    <property type="match status" value="1"/>
</dbReference>
<evidence type="ECO:0008006" key="4">
    <source>
        <dbReference type="Google" id="ProtNLM"/>
    </source>
</evidence>
<accession>A0A344L5C1</accession>
<dbReference type="RefSeq" id="WP_113692487.1">
    <property type="nucleotide sequence ID" value="NZ_CP015163.1"/>
</dbReference>
<proteinExistence type="predicted"/>
<dbReference type="InterPro" id="IPR022536">
    <property type="entry name" value="EspC"/>
</dbReference>
<keyword evidence="3" id="KW-1185">Reference proteome</keyword>
<reference evidence="2 3" key="1">
    <citation type="submission" date="2016-04" db="EMBL/GenBank/DDBJ databases">
        <title>Complete genome sequence and analysis of deep-sea sediment isolate, Amycolatopsis sp. WP1.</title>
        <authorList>
            <person name="Wang H."/>
            <person name="Chen S."/>
            <person name="Wu Q."/>
        </authorList>
    </citation>
    <scope>NUCLEOTIDE SEQUENCE [LARGE SCALE GENOMIC DNA]</scope>
    <source>
        <strain evidence="2 3">WP1</strain>
    </source>
</reference>
<dbReference type="Proteomes" id="UP000250434">
    <property type="component" value="Chromosome"/>
</dbReference>
<dbReference type="KEGG" id="aab:A4R43_12360"/>